<reference evidence="1" key="1">
    <citation type="journal article" date="2017" name="Nature">
        <title>The sunflower genome provides insights into oil metabolism, flowering and Asterid evolution.</title>
        <authorList>
            <person name="Badouin H."/>
            <person name="Gouzy J."/>
            <person name="Grassa C.J."/>
            <person name="Murat F."/>
            <person name="Staton S.E."/>
            <person name="Cottret L."/>
            <person name="Lelandais-Briere C."/>
            <person name="Owens G.L."/>
            <person name="Carrere S."/>
            <person name="Mayjonade B."/>
            <person name="Legrand L."/>
            <person name="Gill N."/>
            <person name="Kane N.C."/>
            <person name="Bowers J.E."/>
            <person name="Hubner S."/>
            <person name="Bellec A."/>
            <person name="Berard A."/>
            <person name="Berges H."/>
            <person name="Blanchet N."/>
            <person name="Boniface M.C."/>
            <person name="Brunel D."/>
            <person name="Catrice O."/>
            <person name="Chaidir N."/>
            <person name="Claudel C."/>
            <person name="Donnadieu C."/>
            <person name="Faraut T."/>
            <person name="Fievet G."/>
            <person name="Helmstetter N."/>
            <person name="King M."/>
            <person name="Knapp S.J."/>
            <person name="Lai Z."/>
            <person name="Le Paslier M.C."/>
            <person name="Lippi Y."/>
            <person name="Lorenzon L."/>
            <person name="Mandel J.R."/>
            <person name="Marage G."/>
            <person name="Marchand G."/>
            <person name="Marquand E."/>
            <person name="Bret-Mestries E."/>
            <person name="Morien E."/>
            <person name="Nambeesan S."/>
            <person name="Nguyen T."/>
            <person name="Pegot-Espagnet P."/>
            <person name="Pouilly N."/>
            <person name="Raftis F."/>
            <person name="Sallet E."/>
            <person name="Schiex T."/>
            <person name="Thomas J."/>
            <person name="Vandecasteele C."/>
            <person name="Vares D."/>
            <person name="Vear F."/>
            <person name="Vautrin S."/>
            <person name="Crespi M."/>
            <person name="Mangin B."/>
            <person name="Burke J.M."/>
            <person name="Salse J."/>
            <person name="Munos S."/>
            <person name="Vincourt P."/>
            <person name="Rieseberg L.H."/>
            <person name="Langlade N.B."/>
        </authorList>
    </citation>
    <scope>NUCLEOTIDE SEQUENCE</scope>
    <source>
        <tissue evidence="1">Leaves</tissue>
    </source>
</reference>
<accession>A0A9K3NBI1</accession>
<reference evidence="1" key="2">
    <citation type="submission" date="2020-06" db="EMBL/GenBank/DDBJ databases">
        <title>Helianthus annuus Genome sequencing and assembly Release 2.</title>
        <authorList>
            <person name="Gouzy J."/>
            <person name="Langlade N."/>
            <person name="Munos S."/>
        </authorList>
    </citation>
    <scope>NUCLEOTIDE SEQUENCE</scope>
    <source>
        <tissue evidence="1">Leaves</tissue>
    </source>
</reference>
<sequence length="70" mass="7774">MILNVFLYSYSSSKHSEQSSVSFALSLESPELLLLGTRSTLQLRLPCISNEIFVCAEFHHGVCLNEPKGT</sequence>
<keyword evidence="2" id="KW-1185">Reference proteome</keyword>
<proteinExistence type="predicted"/>
<protein>
    <submittedName>
        <fullName evidence="1">Uncharacterized protein</fullName>
    </submittedName>
</protein>
<name>A0A9K3NBI1_HELAN</name>
<dbReference type="Proteomes" id="UP000215914">
    <property type="component" value="Unassembled WGS sequence"/>
</dbReference>
<dbReference type="AlphaFoldDB" id="A0A9K3NBI1"/>
<organism evidence="1 2">
    <name type="scientific">Helianthus annuus</name>
    <name type="common">Common sunflower</name>
    <dbReference type="NCBI Taxonomy" id="4232"/>
    <lineage>
        <taxon>Eukaryota</taxon>
        <taxon>Viridiplantae</taxon>
        <taxon>Streptophyta</taxon>
        <taxon>Embryophyta</taxon>
        <taxon>Tracheophyta</taxon>
        <taxon>Spermatophyta</taxon>
        <taxon>Magnoliopsida</taxon>
        <taxon>eudicotyledons</taxon>
        <taxon>Gunneridae</taxon>
        <taxon>Pentapetalae</taxon>
        <taxon>asterids</taxon>
        <taxon>campanulids</taxon>
        <taxon>Asterales</taxon>
        <taxon>Asteraceae</taxon>
        <taxon>Asteroideae</taxon>
        <taxon>Heliantheae alliance</taxon>
        <taxon>Heliantheae</taxon>
        <taxon>Helianthus</taxon>
    </lineage>
</organism>
<dbReference type="EMBL" id="MNCJ02000323">
    <property type="protein sequence ID" value="KAF5793730.1"/>
    <property type="molecule type" value="Genomic_DNA"/>
</dbReference>
<evidence type="ECO:0000313" key="1">
    <source>
        <dbReference type="EMBL" id="KAF5793730.1"/>
    </source>
</evidence>
<gene>
    <name evidence="1" type="ORF">HanXRQr2_Chr08g0319751</name>
</gene>
<evidence type="ECO:0000313" key="2">
    <source>
        <dbReference type="Proteomes" id="UP000215914"/>
    </source>
</evidence>
<dbReference type="Gramene" id="mRNA:HanXRQr2_Chr08g0319751">
    <property type="protein sequence ID" value="CDS:HanXRQr2_Chr08g0319751.1"/>
    <property type="gene ID" value="HanXRQr2_Chr08g0319751"/>
</dbReference>
<comment type="caution">
    <text evidence="1">The sequence shown here is derived from an EMBL/GenBank/DDBJ whole genome shotgun (WGS) entry which is preliminary data.</text>
</comment>